<dbReference type="InterPro" id="IPR001000">
    <property type="entry name" value="GH10_dom"/>
</dbReference>
<keyword evidence="4" id="KW-0732">Signal</keyword>
<reference evidence="12" key="1">
    <citation type="journal article" date="2019" name="Int. J. Syst. Evol. Microbiol.">
        <title>The Global Catalogue of Microorganisms (GCM) 10K type strain sequencing project: providing services to taxonomists for standard genome sequencing and annotation.</title>
        <authorList>
            <consortium name="The Broad Institute Genomics Platform"/>
            <consortium name="The Broad Institute Genome Sequencing Center for Infectious Disease"/>
            <person name="Wu L."/>
            <person name="Ma J."/>
        </authorList>
    </citation>
    <scope>NUCLEOTIDE SEQUENCE [LARGE SCALE GENOMIC DNA]</scope>
    <source>
        <strain evidence="12">JCM 30346</strain>
    </source>
</reference>
<evidence type="ECO:0000256" key="3">
    <source>
        <dbReference type="ARBA" id="ARBA00022651"/>
    </source>
</evidence>
<dbReference type="EC" id="3.2.1.8" evidence="9"/>
<keyword evidence="3" id="KW-0858">Xylan degradation</keyword>
<dbReference type="RefSeq" id="WP_380757153.1">
    <property type="nucleotide sequence ID" value="NZ_JBHSRF010000040.1"/>
</dbReference>
<evidence type="ECO:0000256" key="9">
    <source>
        <dbReference type="RuleBase" id="RU361174"/>
    </source>
</evidence>
<dbReference type="EMBL" id="JBHSRF010000040">
    <property type="protein sequence ID" value="MFC6084274.1"/>
    <property type="molecule type" value="Genomic_DNA"/>
</dbReference>
<dbReference type="PANTHER" id="PTHR31490">
    <property type="entry name" value="GLYCOSYL HYDROLASE"/>
    <property type="match status" value="1"/>
</dbReference>
<accession>A0ABW1NLP3</accession>
<dbReference type="InterPro" id="IPR017853">
    <property type="entry name" value="GH"/>
</dbReference>
<evidence type="ECO:0000256" key="5">
    <source>
        <dbReference type="ARBA" id="ARBA00022801"/>
    </source>
</evidence>
<evidence type="ECO:0000256" key="7">
    <source>
        <dbReference type="ARBA" id="ARBA00023295"/>
    </source>
</evidence>
<evidence type="ECO:0000259" key="10">
    <source>
        <dbReference type="PROSITE" id="PS51760"/>
    </source>
</evidence>
<dbReference type="Gene3D" id="3.20.20.80">
    <property type="entry name" value="Glycosidases"/>
    <property type="match status" value="1"/>
</dbReference>
<name>A0ABW1NLP3_9ACTN</name>
<dbReference type="Pfam" id="PF00331">
    <property type="entry name" value="Glyco_hydro_10"/>
    <property type="match status" value="1"/>
</dbReference>
<dbReference type="InterPro" id="IPR044846">
    <property type="entry name" value="GH10"/>
</dbReference>
<dbReference type="SUPFAM" id="SSF51445">
    <property type="entry name" value="(Trans)glycosidases"/>
    <property type="match status" value="1"/>
</dbReference>
<keyword evidence="6 9" id="KW-0119">Carbohydrate metabolism</keyword>
<evidence type="ECO:0000313" key="12">
    <source>
        <dbReference type="Proteomes" id="UP001596137"/>
    </source>
</evidence>
<sequence>MMSGVVCSSRRVLAVAVAGVLGLVLAVVLPVPAEAATTLGAGAARTGRFFGAAVQARFLGEAPYATVLNREFTSVTPEVELRWSTVEPQRNLFNFYSADQVAFHARSRGIRLRGHLVGPSWLPGWLTSLPNAANTRVAMINHINVMMTRYRGVFGTWDVVSEAFADTPGAPRRPTVFQQWLGDGYIEEAFRAARAADPAAKLCYNDYGIEDVDKPKGRAVLTLVRDLKARGVPIDCVGLESRFDPRSAPLPASYLRTLEEFAALGVDVEITQLDVAGGGTPQADTYRAVVVACLAVPRCTGITVWGIPDHYSSHPLDTPLLFDRNYAKKPAYDAVLIALG</sequence>
<dbReference type="PANTHER" id="PTHR31490:SF88">
    <property type="entry name" value="BETA-XYLANASE"/>
    <property type="match status" value="1"/>
</dbReference>
<comment type="catalytic activity">
    <reaction evidence="1 9">
        <text>Endohydrolysis of (1-&gt;4)-beta-D-xylosidic linkages in xylans.</text>
        <dbReference type="EC" id="3.2.1.8"/>
    </reaction>
</comment>
<feature type="domain" description="GH10" evidence="10">
    <location>
        <begin position="43"/>
        <end position="338"/>
    </location>
</feature>
<dbReference type="Proteomes" id="UP001596137">
    <property type="component" value="Unassembled WGS sequence"/>
</dbReference>
<protein>
    <recommendedName>
        <fullName evidence="9">Beta-xylanase</fullName>
        <ecNumber evidence="9">3.2.1.8</ecNumber>
    </recommendedName>
</protein>
<evidence type="ECO:0000256" key="4">
    <source>
        <dbReference type="ARBA" id="ARBA00022729"/>
    </source>
</evidence>
<evidence type="ECO:0000256" key="6">
    <source>
        <dbReference type="ARBA" id="ARBA00023277"/>
    </source>
</evidence>
<keyword evidence="8 9" id="KW-0624">Polysaccharide degradation</keyword>
<evidence type="ECO:0000313" key="11">
    <source>
        <dbReference type="EMBL" id="MFC6084274.1"/>
    </source>
</evidence>
<keyword evidence="7 9" id="KW-0326">Glycosidase</keyword>
<evidence type="ECO:0000256" key="8">
    <source>
        <dbReference type="ARBA" id="ARBA00023326"/>
    </source>
</evidence>
<comment type="similarity">
    <text evidence="2 9">Belongs to the glycosyl hydrolase 10 (cellulase F) family.</text>
</comment>
<keyword evidence="12" id="KW-1185">Reference proteome</keyword>
<comment type="caution">
    <text evidence="11">The sequence shown here is derived from an EMBL/GenBank/DDBJ whole genome shotgun (WGS) entry which is preliminary data.</text>
</comment>
<dbReference type="PROSITE" id="PS51760">
    <property type="entry name" value="GH10_2"/>
    <property type="match status" value="1"/>
</dbReference>
<organism evidence="11 12">
    <name type="scientific">Sphaerisporangium aureirubrum</name>
    <dbReference type="NCBI Taxonomy" id="1544736"/>
    <lineage>
        <taxon>Bacteria</taxon>
        <taxon>Bacillati</taxon>
        <taxon>Actinomycetota</taxon>
        <taxon>Actinomycetes</taxon>
        <taxon>Streptosporangiales</taxon>
        <taxon>Streptosporangiaceae</taxon>
        <taxon>Sphaerisporangium</taxon>
    </lineage>
</organism>
<evidence type="ECO:0000256" key="1">
    <source>
        <dbReference type="ARBA" id="ARBA00000681"/>
    </source>
</evidence>
<proteinExistence type="inferred from homology"/>
<keyword evidence="5 9" id="KW-0378">Hydrolase</keyword>
<gene>
    <name evidence="11" type="ORF">ACFP1K_24160</name>
</gene>
<dbReference type="PRINTS" id="PR00134">
    <property type="entry name" value="GLHYDRLASE10"/>
</dbReference>
<evidence type="ECO:0000256" key="2">
    <source>
        <dbReference type="ARBA" id="ARBA00007495"/>
    </source>
</evidence>
<dbReference type="SMART" id="SM00633">
    <property type="entry name" value="Glyco_10"/>
    <property type="match status" value="1"/>
</dbReference>